<protein>
    <submittedName>
        <fullName evidence="6">DEAD/DEAH box helicase</fullName>
    </submittedName>
</protein>
<reference evidence="6 7" key="1">
    <citation type="submission" date="2020-04" db="EMBL/GenBank/DDBJ databases">
        <title>Flammeovirga sp. SR4, a novel species isolated from seawater.</title>
        <authorList>
            <person name="Wang X."/>
        </authorList>
    </citation>
    <scope>NUCLEOTIDE SEQUENCE [LARGE SCALE GENOMIC DNA]</scope>
    <source>
        <strain evidence="6 7">ATCC 23126</strain>
    </source>
</reference>
<dbReference type="InterPro" id="IPR049730">
    <property type="entry name" value="SNF2/RAD54-like_C"/>
</dbReference>
<dbReference type="GO" id="GO:0004386">
    <property type="term" value="F:helicase activity"/>
    <property type="evidence" value="ECO:0007669"/>
    <property type="project" value="UniProtKB-KW"/>
</dbReference>
<evidence type="ECO:0000259" key="4">
    <source>
        <dbReference type="PROSITE" id="PS51192"/>
    </source>
</evidence>
<keyword evidence="6" id="KW-0347">Helicase</keyword>
<sequence>MSDKKLRGKQCVFPKDYTLIELKEDIYEHLEVVPSAIPLNGFFYEKPYENLISFEFDEEDYSHEIEFLIENDNVRATCDCSKNGFCQHMAGALLYYSLKRGGDHYIFEEYLMREKKRESLSLPSEEKRRFQAHLQHDVKEITAQLKPYGFTYEEDWNKYFDVEKDWRGIEVIPKSENLIPGEYLSVWKNSSPFQKKEVKLPFSIKKTSEVEKCTAIVWTVNEDEIWPSSHLLIGKKKKNGNIGNPFKHFTRDSLDNAYSYRSNDLLPKEIEELGLKISAFEKDQYLHSRGFYTLSPEKAPEHLKVAYFMMQEVLPDMLQYPQYIAEGDVAYLRISELVPVTYHEKEKISFKFSYRNGFYTLKPYVHVNGEKLEITQLVCFGMINVGEMLLPLTLDESFLLCTFASMKGMRVKDSFIADFLPSVLEIQKKFDVQFSGIKINQTKEDLTLEKRKIYLSEEDDYLLLKPSVQYTHPKIGEKEYALDGDKVDSIDLGEGEILNAQRDIAGEEVFQTLVSSLHPSFESQETHFKYLHNEEVLREQWFIKMYAQLEEEGVEVLGRKSLKKTKLNPHKPMTKLTASSGVDWFDLEVQVSFGEQAVKLADVRKAIVNRQDYVKLGDGSLGFLPKDWLEKYSNLFKMGKIRKDSVRISAYQPSLIDEMYDEMLNKEVFDEILEKQKNLRNFRNMPEVTLPKEVNATLRPYQKEGFKWLTFLDDIKWGGCLADDMGLGKTLQVLTFLQHLKENKKAKKGVPHLIVVPRSLVFNWQREAEKFCEGLSILDNSHADRTKDSKEFKKYDAVIMTYAMVRMDVEHLKKIKFHYVILDESQAIKNPLAQTSKAVKLLKAQNRIVITGTPVENNTFDLFSQMDFLNPGMLGTVKSFKEQYADQIDKHRDQATAEELRKMIYPFMLRRKKDDVAKDLPSKVEQILYCEMDTTQRRIYDQHKNEIREKIMEVMASEAPHMAGMHIIQGLMKLRQICNSPTLLSNDENGEYPSNSAKLSLLMEQVEELVKEGHKVLIFSFFVEMLGLIGTDLEKRGVDYCKLLGGSKNREELVQEFKENEEKKAFLISLKAGGFGLNLTEASYVFLVDPWWNPAVEQQAIDRTHRIGQENPVFAYKMICKDSIEEKILEIQEKKKGVADDVISTESSFIKNITKEDIKVLFD</sequence>
<keyword evidence="2" id="KW-0862">Zinc</keyword>
<dbReference type="InterPro" id="IPR038718">
    <property type="entry name" value="SNF2-like_sf"/>
</dbReference>
<dbReference type="Gene3D" id="3.40.50.10810">
    <property type="entry name" value="Tandem AAA-ATPase domain"/>
    <property type="match status" value="1"/>
</dbReference>
<keyword evidence="7" id="KW-1185">Reference proteome</keyword>
<dbReference type="Pfam" id="PF00271">
    <property type="entry name" value="Helicase_C"/>
    <property type="match status" value="1"/>
</dbReference>
<keyword evidence="2" id="KW-0863">Zinc-finger</keyword>
<dbReference type="InterPro" id="IPR001650">
    <property type="entry name" value="Helicase_C-like"/>
</dbReference>
<feature type="domain" description="Helicase C-terminal" evidence="5">
    <location>
        <begin position="1002"/>
        <end position="1150"/>
    </location>
</feature>
<comment type="caution">
    <text evidence="6">The sequence shown here is derived from an EMBL/GenBank/DDBJ whole genome shotgun (WGS) entry which is preliminary data.</text>
</comment>
<dbReference type="GO" id="GO:0005524">
    <property type="term" value="F:ATP binding"/>
    <property type="evidence" value="ECO:0007669"/>
    <property type="project" value="InterPro"/>
</dbReference>
<evidence type="ECO:0000313" key="7">
    <source>
        <dbReference type="Proteomes" id="UP000576082"/>
    </source>
</evidence>
<keyword evidence="2" id="KW-0479">Metal-binding</keyword>
<name>A0A7X9S1A6_9BACT</name>
<organism evidence="6 7">
    <name type="scientific">Flammeovirga aprica JL-4</name>
    <dbReference type="NCBI Taxonomy" id="694437"/>
    <lineage>
        <taxon>Bacteria</taxon>
        <taxon>Pseudomonadati</taxon>
        <taxon>Bacteroidota</taxon>
        <taxon>Cytophagia</taxon>
        <taxon>Cytophagales</taxon>
        <taxon>Flammeovirgaceae</taxon>
        <taxon>Flammeovirga</taxon>
    </lineage>
</organism>
<dbReference type="PANTHER" id="PTHR10799">
    <property type="entry name" value="SNF2/RAD54 HELICASE FAMILY"/>
    <property type="match status" value="1"/>
</dbReference>
<dbReference type="PROSITE" id="PS51194">
    <property type="entry name" value="HELICASE_CTER"/>
    <property type="match status" value="1"/>
</dbReference>
<dbReference type="GO" id="GO:0008270">
    <property type="term" value="F:zinc ion binding"/>
    <property type="evidence" value="ECO:0007669"/>
    <property type="project" value="UniProtKB-KW"/>
</dbReference>
<evidence type="ECO:0000259" key="3">
    <source>
        <dbReference type="PROSITE" id="PS50966"/>
    </source>
</evidence>
<dbReference type="InterPro" id="IPR007527">
    <property type="entry name" value="Znf_SWIM"/>
</dbReference>
<evidence type="ECO:0000313" key="6">
    <source>
        <dbReference type="EMBL" id="NME72337.1"/>
    </source>
</evidence>
<feature type="domain" description="Helicase ATP-binding" evidence="4">
    <location>
        <begin position="710"/>
        <end position="872"/>
    </location>
</feature>
<dbReference type="SMART" id="SM00487">
    <property type="entry name" value="DEXDc"/>
    <property type="match status" value="1"/>
</dbReference>
<keyword evidence="6" id="KW-0067">ATP-binding</keyword>
<evidence type="ECO:0000256" key="1">
    <source>
        <dbReference type="ARBA" id="ARBA00022801"/>
    </source>
</evidence>
<dbReference type="Gene3D" id="3.40.50.300">
    <property type="entry name" value="P-loop containing nucleotide triphosphate hydrolases"/>
    <property type="match status" value="1"/>
</dbReference>
<dbReference type="InterPro" id="IPR027417">
    <property type="entry name" value="P-loop_NTPase"/>
</dbReference>
<dbReference type="CDD" id="cd18793">
    <property type="entry name" value="SF2_C_SNF"/>
    <property type="match status" value="1"/>
</dbReference>
<evidence type="ECO:0000256" key="2">
    <source>
        <dbReference type="PROSITE-ProRule" id="PRU00325"/>
    </source>
</evidence>
<dbReference type="CDD" id="cd18012">
    <property type="entry name" value="DEXQc_arch_SWI2_SNF2"/>
    <property type="match status" value="1"/>
</dbReference>
<evidence type="ECO:0000259" key="5">
    <source>
        <dbReference type="PROSITE" id="PS51194"/>
    </source>
</evidence>
<dbReference type="InterPro" id="IPR014001">
    <property type="entry name" value="Helicase_ATP-bd"/>
</dbReference>
<dbReference type="InterPro" id="IPR000330">
    <property type="entry name" value="SNF2_N"/>
</dbReference>
<dbReference type="AlphaFoldDB" id="A0A7X9S1A6"/>
<feature type="domain" description="SWIM-type" evidence="3">
    <location>
        <begin position="63"/>
        <end position="97"/>
    </location>
</feature>
<dbReference type="EMBL" id="JABANE010000152">
    <property type="protein sequence ID" value="NME72337.1"/>
    <property type="molecule type" value="Genomic_DNA"/>
</dbReference>
<dbReference type="GO" id="GO:0016787">
    <property type="term" value="F:hydrolase activity"/>
    <property type="evidence" value="ECO:0007669"/>
    <property type="project" value="UniProtKB-KW"/>
</dbReference>
<dbReference type="SUPFAM" id="SSF52540">
    <property type="entry name" value="P-loop containing nucleoside triphosphate hydrolases"/>
    <property type="match status" value="2"/>
</dbReference>
<dbReference type="PROSITE" id="PS51192">
    <property type="entry name" value="HELICASE_ATP_BIND_1"/>
    <property type="match status" value="1"/>
</dbReference>
<proteinExistence type="predicted"/>
<dbReference type="PROSITE" id="PS50966">
    <property type="entry name" value="ZF_SWIM"/>
    <property type="match status" value="1"/>
</dbReference>
<dbReference type="RefSeq" id="WP_169660531.1">
    <property type="nucleotide sequence ID" value="NZ_JABANE010000152.1"/>
</dbReference>
<dbReference type="SMART" id="SM00490">
    <property type="entry name" value="HELICc"/>
    <property type="match status" value="1"/>
</dbReference>
<dbReference type="Proteomes" id="UP000576082">
    <property type="component" value="Unassembled WGS sequence"/>
</dbReference>
<gene>
    <name evidence="6" type="ORF">HHU12_30530</name>
</gene>
<accession>A0A7X9S1A6</accession>
<keyword evidence="1" id="KW-0378">Hydrolase</keyword>
<dbReference type="Pfam" id="PF00176">
    <property type="entry name" value="SNF2-rel_dom"/>
    <property type="match status" value="1"/>
</dbReference>
<keyword evidence="6" id="KW-0547">Nucleotide-binding</keyword>